<sequence length="126" mass="14380">MEPAANCGASKALEESLELLAQCSLQAGRKPITYTRENTGSHAFCESNSFYSELKQPYLEPEPPDIKGRDEEKFHCQILFEQLEVLWCGGVSRGTGKRKRQDPLRPVGSLVVWWTQPRNWENKKAR</sequence>
<reference evidence="1" key="1">
    <citation type="journal article" date="2022" name="bioRxiv">
        <title>Sequencing and chromosome-scale assembly of the giantPleurodeles waltlgenome.</title>
        <authorList>
            <person name="Brown T."/>
            <person name="Elewa A."/>
            <person name="Iarovenko S."/>
            <person name="Subramanian E."/>
            <person name="Araus A.J."/>
            <person name="Petzold A."/>
            <person name="Susuki M."/>
            <person name="Suzuki K.-i.T."/>
            <person name="Hayashi T."/>
            <person name="Toyoda A."/>
            <person name="Oliveira C."/>
            <person name="Osipova E."/>
            <person name="Leigh N.D."/>
            <person name="Simon A."/>
            <person name="Yun M.H."/>
        </authorList>
    </citation>
    <scope>NUCLEOTIDE SEQUENCE</scope>
    <source>
        <strain evidence="1">20211129_DDA</strain>
        <tissue evidence="1">Liver</tissue>
    </source>
</reference>
<dbReference type="AlphaFoldDB" id="A0AAV7QH59"/>
<dbReference type="EMBL" id="JANPWB010000010">
    <property type="protein sequence ID" value="KAJ1137823.1"/>
    <property type="molecule type" value="Genomic_DNA"/>
</dbReference>
<name>A0AAV7QH59_PLEWA</name>
<keyword evidence="2" id="KW-1185">Reference proteome</keyword>
<protein>
    <submittedName>
        <fullName evidence="1">Uncharacterized protein</fullName>
    </submittedName>
</protein>
<evidence type="ECO:0000313" key="2">
    <source>
        <dbReference type="Proteomes" id="UP001066276"/>
    </source>
</evidence>
<gene>
    <name evidence="1" type="ORF">NDU88_004219</name>
</gene>
<dbReference type="Proteomes" id="UP001066276">
    <property type="component" value="Chromosome 6"/>
</dbReference>
<evidence type="ECO:0000313" key="1">
    <source>
        <dbReference type="EMBL" id="KAJ1137823.1"/>
    </source>
</evidence>
<proteinExistence type="predicted"/>
<accession>A0AAV7QH59</accession>
<organism evidence="1 2">
    <name type="scientific">Pleurodeles waltl</name>
    <name type="common">Iberian ribbed newt</name>
    <dbReference type="NCBI Taxonomy" id="8319"/>
    <lineage>
        <taxon>Eukaryota</taxon>
        <taxon>Metazoa</taxon>
        <taxon>Chordata</taxon>
        <taxon>Craniata</taxon>
        <taxon>Vertebrata</taxon>
        <taxon>Euteleostomi</taxon>
        <taxon>Amphibia</taxon>
        <taxon>Batrachia</taxon>
        <taxon>Caudata</taxon>
        <taxon>Salamandroidea</taxon>
        <taxon>Salamandridae</taxon>
        <taxon>Pleurodelinae</taxon>
        <taxon>Pleurodeles</taxon>
    </lineage>
</organism>
<comment type="caution">
    <text evidence="1">The sequence shown here is derived from an EMBL/GenBank/DDBJ whole genome shotgun (WGS) entry which is preliminary data.</text>
</comment>